<evidence type="ECO:0000313" key="8">
    <source>
        <dbReference type="EMBL" id="KRL43942.1"/>
    </source>
</evidence>
<dbReference type="PATRIC" id="fig|1423769.4.peg.1585"/>
<evidence type="ECO:0000256" key="1">
    <source>
        <dbReference type="ARBA" id="ARBA00001933"/>
    </source>
</evidence>
<dbReference type="RefSeq" id="WP_054717574.1">
    <property type="nucleotide sequence ID" value="NZ_AZEU01000176.1"/>
</dbReference>
<sequence length="482" mass="52320">MYTSTRNAQLQLNSKEALTQGFATDGGLFVLPTLPKVDLDQMLATNYQGQAKIVLSALLPDFEAEVIDQVVTEAYGKQWDDARITPLQKLNDQYILELFHGPTSAFKDIGLQVLPRLLHNAIDAQTKVLILAATSGDTGKAALEGFKDVPQTGIATFYPDGGVSPIQEKQMRTTGGENTHVAAIKGNFDDAQTAVKQMLNNAELAAKLGSVKLSVANSINIGRLAPQVVYYFNAYQQLVQAGAIQTGDEINFTVPTGNFGDVLAGYYAKLMGLPVNKLIVATNANSEVADFLNTGIYDRNRDFIKTVSPSMDIQISSNLERLLFYKSGGDSALVAKLMQDLAETGRYQVSAELLDAIQQDFVAGSASDDDVRDAIASVDSKVDYVMDPHTANGYVVQHQLNVPGVTVLLSTASPFKFPQVVAEAVLKARFESGFDAMAALREQRHLTIPAPLAQLQQLPERFDTVLNPEAMPEWVAQLAKEM</sequence>
<feature type="domain" description="Tryptophan synthase beta chain-like PALP" evidence="6">
    <location>
        <begin position="85"/>
        <end position="331"/>
    </location>
</feature>
<comment type="caution">
    <text evidence="8">The sequence shown here is derived from an EMBL/GenBank/DDBJ whole genome shotgun (WGS) entry which is preliminary data.</text>
</comment>
<dbReference type="CDD" id="cd01560">
    <property type="entry name" value="Thr-synth_2"/>
    <property type="match status" value="1"/>
</dbReference>
<dbReference type="SUPFAM" id="SSF53686">
    <property type="entry name" value="Tryptophan synthase beta subunit-like PLP-dependent enzymes"/>
    <property type="match status" value="1"/>
</dbReference>
<organism evidence="8 9">
    <name type="scientific">Lacticaseibacillus manihotivorans DSM 13343 = JCM 12514</name>
    <dbReference type="NCBI Taxonomy" id="1423769"/>
    <lineage>
        <taxon>Bacteria</taxon>
        <taxon>Bacillati</taxon>
        <taxon>Bacillota</taxon>
        <taxon>Bacilli</taxon>
        <taxon>Lactobacillales</taxon>
        <taxon>Lactobacillaceae</taxon>
        <taxon>Lacticaseibacillus</taxon>
    </lineage>
</organism>
<feature type="domain" description="Threonine synthase N-terminal" evidence="7">
    <location>
        <begin position="2"/>
        <end position="75"/>
    </location>
</feature>
<dbReference type="GO" id="GO:0005737">
    <property type="term" value="C:cytoplasm"/>
    <property type="evidence" value="ECO:0007669"/>
    <property type="project" value="TreeGrafter"/>
</dbReference>
<comment type="cofactor">
    <cofactor evidence="1 5">
        <name>pyridoxal 5'-phosphate</name>
        <dbReference type="ChEBI" id="CHEBI:597326"/>
    </cofactor>
</comment>
<dbReference type="Gene3D" id="3.90.1380.10">
    <property type="entry name" value="Threonine synthase, N-terminal domain"/>
    <property type="match status" value="1"/>
</dbReference>
<feature type="modified residue" description="N6-(pyridoxal phosphate)lysine" evidence="5">
    <location>
        <position position="107"/>
    </location>
</feature>
<dbReference type="Proteomes" id="UP000051790">
    <property type="component" value="Unassembled WGS sequence"/>
</dbReference>
<evidence type="ECO:0000259" key="7">
    <source>
        <dbReference type="Pfam" id="PF14821"/>
    </source>
</evidence>
<dbReference type="EMBL" id="AZEU01000176">
    <property type="protein sequence ID" value="KRL43942.1"/>
    <property type="molecule type" value="Genomic_DNA"/>
</dbReference>
<dbReference type="GO" id="GO:0009088">
    <property type="term" value="P:threonine biosynthetic process"/>
    <property type="evidence" value="ECO:0007669"/>
    <property type="project" value="UniProtKB-UniRule"/>
</dbReference>
<evidence type="ECO:0000256" key="2">
    <source>
        <dbReference type="ARBA" id="ARBA00005517"/>
    </source>
</evidence>
<evidence type="ECO:0000256" key="5">
    <source>
        <dbReference type="PIRSR" id="PIRSR604450-51"/>
    </source>
</evidence>
<proteinExistence type="inferred from homology"/>
<gene>
    <name evidence="8" type="ORF">FD01_GL001478</name>
</gene>
<evidence type="ECO:0000259" key="6">
    <source>
        <dbReference type="Pfam" id="PF00291"/>
    </source>
</evidence>
<name>A0A0R1QGG3_9LACO</name>
<dbReference type="InterPro" id="IPR004450">
    <property type="entry name" value="Thr_synthase-like"/>
</dbReference>
<dbReference type="OrthoDB" id="9763107at2"/>
<protein>
    <recommendedName>
        <fullName evidence="4">Threonine synthase</fullName>
        <ecNumber evidence="4">4.2.3.1</ecNumber>
    </recommendedName>
</protein>
<keyword evidence="9" id="KW-1185">Reference proteome</keyword>
<dbReference type="AlphaFoldDB" id="A0A0R1QGG3"/>
<evidence type="ECO:0000256" key="4">
    <source>
        <dbReference type="NCBIfam" id="TIGR00260"/>
    </source>
</evidence>
<dbReference type="InterPro" id="IPR036052">
    <property type="entry name" value="TrpB-like_PALP_sf"/>
</dbReference>
<dbReference type="Pfam" id="PF14821">
    <property type="entry name" value="Thr_synth_N"/>
    <property type="match status" value="1"/>
</dbReference>
<reference evidence="8 9" key="1">
    <citation type="journal article" date="2015" name="Genome Announc.">
        <title>Expanding the biotechnology potential of lactobacilli through comparative genomics of 213 strains and associated genera.</title>
        <authorList>
            <person name="Sun Z."/>
            <person name="Harris H.M."/>
            <person name="McCann A."/>
            <person name="Guo C."/>
            <person name="Argimon S."/>
            <person name="Zhang W."/>
            <person name="Yang X."/>
            <person name="Jeffery I.B."/>
            <person name="Cooney J.C."/>
            <person name="Kagawa T.F."/>
            <person name="Liu W."/>
            <person name="Song Y."/>
            <person name="Salvetti E."/>
            <person name="Wrobel A."/>
            <person name="Rasinkangas P."/>
            <person name="Parkhill J."/>
            <person name="Rea M.C."/>
            <person name="O'Sullivan O."/>
            <person name="Ritari J."/>
            <person name="Douillard F.P."/>
            <person name="Paul Ross R."/>
            <person name="Yang R."/>
            <person name="Briner A.E."/>
            <person name="Felis G.E."/>
            <person name="de Vos W.M."/>
            <person name="Barrangou R."/>
            <person name="Klaenhammer T.R."/>
            <person name="Caufield P.W."/>
            <person name="Cui Y."/>
            <person name="Zhang H."/>
            <person name="O'Toole P.W."/>
        </authorList>
    </citation>
    <scope>NUCLEOTIDE SEQUENCE [LARGE SCALE GENOMIC DNA]</scope>
    <source>
        <strain evidence="8 9">DSM 13343</strain>
    </source>
</reference>
<dbReference type="PANTHER" id="PTHR43515:SF1">
    <property type="entry name" value="THREONINE SYNTHASE-LIKE 1"/>
    <property type="match status" value="1"/>
</dbReference>
<accession>A0A0R1QGG3</accession>
<dbReference type="Pfam" id="PF24857">
    <property type="entry name" value="THR4_C"/>
    <property type="match status" value="1"/>
</dbReference>
<dbReference type="InterPro" id="IPR037158">
    <property type="entry name" value="Thr_synth_N_sf"/>
</dbReference>
<dbReference type="GO" id="GO:0004795">
    <property type="term" value="F:threonine synthase activity"/>
    <property type="evidence" value="ECO:0007669"/>
    <property type="project" value="UniProtKB-UniRule"/>
</dbReference>
<dbReference type="InterPro" id="IPR001926">
    <property type="entry name" value="TrpB-like_PALP"/>
</dbReference>
<evidence type="ECO:0000313" key="9">
    <source>
        <dbReference type="Proteomes" id="UP000051790"/>
    </source>
</evidence>
<dbReference type="NCBIfam" id="TIGR00260">
    <property type="entry name" value="thrC"/>
    <property type="match status" value="1"/>
</dbReference>
<dbReference type="Pfam" id="PF00291">
    <property type="entry name" value="PALP"/>
    <property type="match status" value="1"/>
</dbReference>
<evidence type="ECO:0000256" key="3">
    <source>
        <dbReference type="ARBA" id="ARBA00022898"/>
    </source>
</evidence>
<dbReference type="PANTHER" id="PTHR43515">
    <property type="entry name" value="THREONINE SYNTHASE-LIKE 1"/>
    <property type="match status" value="1"/>
</dbReference>
<dbReference type="InterPro" id="IPR029144">
    <property type="entry name" value="Thr_synth_N"/>
</dbReference>
<dbReference type="EC" id="4.2.3.1" evidence="4"/>
<dbReference type="Gene3D" id="3.40.50.1100">
    <property type="match status" value="2"/>
</dbReference>
<comment type="similarity">
    <text evidence="2">Belongs to the threonine synthase family.</text>
</comment>
<keyword evidence="3 5" id="KW-0663">Pyridoxal phosphate</keyword>